<dbReference type="HOGENOM" id="CLU_054346_1_0_11"/>
<keyword evidence="5" id="KW-0031">Aminopeptidase</keyword>
<dbReference type="PANTHER" id="PTHR34448:SF3">
    <property type="entry name" value="AMINOPEPTIDASE AMPS"/>
    <property type="match status" value="1"/>
</dbReference>
<dbReference type="Pfam" id="PF02073">
    <property type="entry name" value="Peptidase_M29"/>
    <property type="match status" value="1"/>
</dbReference>
<evidence type="ECO:0000256" key="4">
    <source>
        <dbReference type="ARBA" id="ARBA00008236"/>
    </source>
</evidence>
<dbReference type="SUPFAM" id="SSF144052">
    <property type="entry name" value="Thermophilic metalloprotease-like"/>
    <property type="match status" value="1"/>
</dbReference>
<reference evidence="10 11" key="1">
    <citation type="submission" date="2013-03" db="EMBL/GenBank/DDBJ databases">
        <title>The Genome Sequence of Atopobium minutum 10063974.</title>
        <authorList>
            <consortium name="The Broad Institute Genome Sequencing Platform"/>
            <person name="Earl A."/>
            <person name="Ward D."/>
            <person name="Feldgarden M."/>
            <person name="Gevers D."/>
            <person name="Lambert T."/>
            <person name="Marvaud J.-C."/>
            <person name="Courvalin P."/>
            <person name="Walker B."/>
            <person name="Young S.K."/>
            <person name="Zeng Q."/>
            <person name="Gargeya S."/>
            <person name="Fitzgerald M."/>
            <person name="Haas B."/>
            <person name="Abouelleil A."/>
            <person name="Alvarado L."/>
            <person name="Arachchi H.M."/>
            <person name="Berlin A.M."/>
            <person name="Chapman S.B."/>
            <person name="Dewar J."/>
            <person name="Goldberg J."/>
            <person name="Griggs A."/>
            <person name="Gujja S."/>
            <person name="Hansen M."/>
            <person name="Howarth C."/>
            <person name="Imamovic A."/>
            <person name="Larimer J."/>
            <person name="McCowan C."/>
            <person name="Murphy C."/>
            <person name="Neiman D."/>
            <person name="Pearson M."/>
            <person name="Priest M."/>
            <person name="Roberts A."/>
            <person name="Saif S."/>
            <person name="Shea T."/>
            <person name="Sisk P."/>
            <person name="Sykes S."/>
            <person name="Wortman J."/>
            <person name="Nusbaum C."/>
            <person name="Birren B."/>
        </authorList>
    </citation>
    <scope>NUCLEOTIDE SEQUENCE [LARGE SCALE GENOMIC DNA]</scope>
    <source>
        <strain evidence="10 11">10063974</strain>
    </source>
</reference>
<protein>
    <recommendedName>
        <fullName evidence="12">Aminopeptidase</fullName>
    </recommendedName>
</protein>
<proteinExistence type="inferred from homology"/>
<dbReference type="EMBL" id="AGXC01000001">
    <property type="protein sequence ID" value="EMZ42586.1"/>
    <property type="molecule type" value="Genomic_DNA"/>
</dbReference>
<keyword evidence="6" id="KW-0645">Protease</keyword>
<dbReference type="Gene3D" id="3.40.1830.10">
    <property type="entry name" value="Thermophilic metalloprotease (M29)"/>
    <property type="match status" value="1"/>
</dbReference>
<dbReference type="InterPro" id="IPR000787">
    <property type="entry name" value="Peptidase_M29"/>
</dbReference>
<dbReference type="PANTHER" id="PTHR34448">
    <property type="entry name" value="AMINOPEPTIDASE"/>
    <property type="match status" value="1"/>
</dbReference>
<evidence type="ECO:0000256" key="5">
    <source>
        <dbReference type="ARBA" id="ARBA00022438"/>
    </source>
</evidence>
<dbReference type="PRINTS" id="PR00919">
    <property type="entry name" value="THERMOPTASE"/>
</dbReference>
<gene>
    <name evidence="10" type="ORF">HMPREF1091_00144</name>
</gene>
<accession>N2BQP8</accession>
<evidence type="ECO:0000313" key="11">
    <source>
        <dbReference type="Proteomes" id="UP000012651"/>
    </source>
</evidence>
<organism evidence="10 11">
    <name type="scientific">Atopobium minutum 10063974</name>
    <dbReference type="NCBI Taxonomy" id="997872"/>
    <lineage>
        <taxon>Bacteria</taxon>
        <taxon>Bacillati</taxon>
        <taxon>Actinomycetota</taxon>
        <taxon>Coriobacteriia</taxon>
        <taxon>Coriobacteriales</taxon>
        <taxon>Atopobiaceae</taxon>
        <taxon>Atopobium</taxon>
    </lineage>
</organism>
<dbReference type="Proteomes" id="UP000012651">
    <property type="component" value="Unassembled WGS sequence"/>
</dbReference>
<keyword evidence="7" id="KW-0479">Metal-binding</keyword>
<comment type="similarity">
    <text evidence="4">Belongs to the peptidase M29 family.</text>
</comment>
<evidence type="ECO:0000256" key="8">
    <source>
        <dbReference type="ARBA" id="ARBA00022801"/>
    </source>
</evidence>
<evidence type="ECO:0000256" key="7">
    <source>
        <dbReference type="ARBA" id="ARBA00022723"/>
    </source>
</evidence>
<dbReference type="GO" id="GO:0004177">
    <property type="term" value="F:aminopeptidase activity"/>
    <property type="evidence" value="ECO:0007669"/>
    <property type="project" value="UniProtKB-KW"/>
</dbReference>
<comment type="caution">
    <text evidence="10">The sequence shown here is derived from an EMBL/GenBank/DDBJ whole genome shotgun (WGS) entry which is preliminary data.</text>
</comment>
<keyword evidence="8" id="KW-0378">Hydrolase</keyword>
<evidence type="ECO:0000313" key="10">
    <source>
        <dbReference type="EMBL" id="EMZ42586.1"/>
    </source>
</evidence>
<comment type="cofactor">
    <cofactor evidence="3">
        <name>Zn(2+)</name>
        <dbReference type="ChEBI" id="CHEBI:29105"/>
    </cofactor>
</comment>
<dbReference type="OrthoDB" id="9803993at2"/>
<evidence type="ECO:0000256" key="1">
    <source>
        <dbReference type="ARBA" id="ARBA00001941"/>
    </source>
</evidence>
<dbReference type="InterPro" id="IPR035097">
    <property type="entry name" value="M29_N-terminal"/>
</dbReference>
<dbReference type="RefSeq" id="WP_002562919.1">
    <property type="nucleotide sequence ID" value="NZ_KB822533.1"/>
</dbReference>
<dbReference type="GO" id="GO:0008237">
    <property type="term" value="F:metallopeptidase activity"/>
    <property type="evidence" value="ECO:0007669"/>
    <property type="project" value="UniProtKB-KW"/>
</dbReference>
<dbReference type="GO" id="GO:0006508">
    <property type="term" value="P:proteolysis"/>
    <property type="evidence" value="ECO:0007669"/>
    <property type="project" value="UniProtKB-KW"/>
</dbReference>
<dbReference type="GO" id="GO:0046872">
    <property type="term" value="F:metal ion binding"/>
    <property type="evidence" value="ECO:0007669"/>
    <property type="project" value="UniProtKB-KW"/>
</dbReference>
<comment type="cofactor">
    <cofactor evidence="2">
        <name>Mg(2+)</name>
        <dbReference type="ChEBI" id="CHEBI:18420"/>
    </cofactor>
</comment>
<evidence type="ECO:0008006" key="12">
    <source>
        <dbReference type="Google" id="ProtNLM"/>
    </source>
</evidence>
<name>N2BQP8_9ACTN</name>
<evidence type="ECO:0000256" key="3">
    <source>
        <dbReference type="ARBA" id="ARBA00001947"/>
    </source>
</evidence>
<comment type="cofactor">
    <cofactor evidence="1">
        <name>Co(2+)</name>
        <dbReference type="ChEBI" id="CHEBI:48828"/>
    </cofactor>
</comment>
<dbReference type="PATRIC" id="fig|997872.3.peg.146"/>
<sequence length="426" mass="46867">MAMTKQACATRMEELKDAITAYAKLLVEDGAAIQSGQELVVQCPVEAYEFGRLVVEQAYAAGVGHVTMIWGDEPLARLDYLNCPVSYFETVPSWKREQLNSLAEKGAAFLFIAGSDPMALAGIDPAKPAAASRARNSQCSSFRDGMDFGRNVWCIAGVPVKAWATTVFSDVSEDEAMVKLWEAILAVSRSLTGDPHKNWEEHNARFNRNLELLNSYKFDRLRYSSSNGTNLTLGLTKKHVWEGGAATTVSGTRFFPNIPTEEVFTTPDRMRANGKVFSALPLVRNGVTIKDFWFEFKDGHVVDFGAAQGEEVLKSILDTDEGAKYLGECALISKFTPIRQSGVLFYNTLYDENASCHLAIGTGFPECYEGGLDMSPEELLECGVNKSHTHVDFMIGSDDLNIVGITANDEEVPVFIDGSWAWDDQA</sequence>
<keyword evidence="9" id="KW-0482">Metalloprotease</keyword>
<dbReference type="InterPro" id="IPR052170">
    <property type="entry name" value="M29_Exopeptidase"/>
</dbReference>
<evidence type="ECO:0000256" key="6">
    <source>
        <dbReference type="ARBA" id="ARBA00022670"/>
    </source>
</evidence>
<keyword evidence="11" id="KW-1185">Reference proteome</keyword>
<dbReference type="AlphaFoldDB" id="N2BQP8"/>
<evidence type="ECO:0000256" key="9">
    <source>
        <dbReference type="ARBA" id="ARBA00023049"/>
    </source>
</evidence>
<evidence type="ECO:0000256" key="2">
    <source>
        <dbReference type="ARBA" id="ARBA00001946"/>
    </source>
</evidence>